<dbReference type="STRING" id="857265.WG78_06555"/>
<accession>A0A0N0XM39</accession>
<dbReference type="Proteomes" id="UP000037939">
    <property type="component" value="Unassembled WGS sequence"/>
</dbReference>
<dbReference type="PANTHER" id="PTHR33990">
    <property type="entry name" value="PROTEIN YJDN-RELATED"/>
    <property type="match status" value="1"/>
</dbReference>
<dbReference type="PANTHER" id="PTHR33990:SF1">
    <property type="entry name" value="PROTEIN YJDN"/>
    <property type="match status" value="1"/>
</dbReference>
<evidence type="ECO:0000259" key="1">
    <source>
        <dbReference type="Pfam" id="PF06983"/>
    </source>
</evidence>
<dbReference type="InterPro" id="IPR029068">
    <property type="entry name" value="Glyas_Bleomycin-R_OHBP_Dase"/>
</dbReference>
<name>A0A0N0XM39_9NEIS</name>
<dbReference type="Gene3D" id="3.10.180.10">
    <property type="entry name" value="2,3-Dihydroxybiphenyl 1,2-Dioxygenase, domain 1"/>
    <property type="match status" value="1"/>
</dbReference>
<evidence type="ECO:0000313" key="3">
    <source>
        <dbReference type="Proteomes" id="UP000037939"/>
    </source>
</evidence>
<sequence>MHVQPYLMFEGRCEEAIAFYTQAIGAQLQYQMRYSDSPEPMPEGQLKPGMENKIMHSAIQIGDSVVLASDGNCSNSTTFGGVLLTLNVQDAAEAERKFNALAQGGQVTMPLAQTFFSPAFGMVTDQFGLGWMVIVPGEM</sequence>
<dbReference type="OrthoDB" id="9795306at2"/>
<feature type="domain" description="PhnB-like" evidence="1">
    <location>
        <begin position="3"/>
        <end position="134"/>
    </location>
</feature>
<dbReference type="EMBL" id="LAQT01000003">
    <property type="protein sequence ID" value="KPC54289.1"/>
    <property type="molecule type" value="Genomic_DNA"/>
</dbReference>
<dbReference type="PATRIC" id="fig|857265.3.peg.1346"/>
<dbReference type="AlphaFoldDB" id="A0A0N0XM39"/>
<gene>
    <name evidence="2" type="ORF">WG78_06555</name>
</gene>
<comment type="caution">
    <text evidence="2">The sequence shown here is derived from an EMBL/GenBank/DDBJ whole genome shotgun (WGS) entry which is preliminary data.</text>
</comment>
<dbReference type="RefSeq" id="WP_053936973.1">
    <property type="nucleotide sequence ID" value="NZ_LAQT01000003.1"/>
</dbReference>
<proteinExistence type="predicted"/>
<dbReference type="Pfam" id="PF06983">
    <property type="entry name" value="3-dmu-9_3-mt"/>
    <property type="match status" value="1"/>
</dbReference>
<keyword evidence="3" id="KW-1185">Reference proteome</keyword>
<dbReference type="CDD" id="cd06588">
    <property type="entry name" value="PhnB_like"/>
    <property type="match status" value="1"/>
</dbReference>
<organism evidence="2 3">
    <name type="scientific">Amantichitinum ursilacus</name>
    <dbReference type="NCBI Taxonomy" id="857265"/>
    <lineage>
        <taxon>Bacteria</taxon>
        <taxon>Pseudomonadati</taxon>
        <taxon>Pseudomonadota</taxon>
        <taxon>Betaproteobacteria</taxon>
        <taxon>Neisseriales</taxon>
        <taxon>Chitinibacteraceae</taxon>
        <taxon>Amantichitinum</taxon>
    </lineage>
</organism>
<protein>
    <recommendedName>
        <fullName evidence="1">PhnB-like domain-containing protein</fullName>
    </recommendedName>
</protein>
<reference evidence="2 3" key="1">
    <citation type="submission" date="2015-07" db="EMBL/GenBank/DDBJ databases">
        <title>Draft genome sequence of the Amantichitinum ursilacus IGB-41, a new chitin-degrading bacterium.</title>
        <authorList>
            <person name="Kirstahler P."/>
            <person name="Guenther M."/>
            <person name="Grumaz C."/>
            <person name="Rupp S."/>
            <person name="Zibek S."/>
            <person name="Sohn K."/>
        </authorList>
    </citation>
    <scope>NUCLEOTIDE SEQUENCE [LARGE SCALE GENOMIC DNA]</scope>
    <source>
        <strain evidence="2 3">IGB-41</strain>
    </source>
</reference>
<dbReference type="SUPFAM" id="SSF54593">
    <property type="entry name" value="Glyoxalase/Bleomycin resistance protein/Dihydroxybiphenyl dioxygenase"/>
    <property type="match status" value="1"/>
</dbReference>
<dbReference type="InterPro" id="IPR028973">
    <property type="entry name" value="PhnB-like"/>
</dbReference>
<evidence type="ECO:0000313" key="2">
    <source>
        <dbReference type="EMBL" id="KPC54289.1"/>
    </source>
</evidence>